<dbReference type="Proteomes" id="UP001500305">
    <property type="component" value="Unassembled WGS sequence"/>
</dbReference>
<organism evidence="1 2">
    <name type="scientific">Kitasatospora cystarginea</name>
    <dbReference type="NCBI Taxonomy" id="58350"/>
    <lineage>
        <taxon>Bacteria</taxon>
        <taxon>Bacillati</taxon>
        <taxon>Actinomycetota</taxon>
        <taxon>Actinomycetes</taxon>
        <taxon>Kitasatosporales</taxon>
        <taxon>Streptomycetaceae</taxon>
        <taxon>Kitasatospora</taxon>
    </lineage>
</organism>
<comment type="caution">
    <text evidence="1">The sequence shown here is derived from an EMBL/GenBank/DDBJ whole genome shotgun (WGS) entry which is preliminary data.</text>
</comment>
<dbReference type="RefSeq" id="WP_344641042.1">
    <property type="nucleotide sequence ID" value="NZ_BAAATR010000060.1"/>
</dbReference>
<protein>
    <submittedName>
        <fullName evidence="1">Uncharacterized protein</fullName>
    </submittedName>
</protein>
<reference evidence="1 2" key="1">
    <citation type="journal article" date="2019" name="Int. J. Syst. Evol. Microbiol.">
        <title>The Global Catalogue of Microorganisms (GCM) 10K type strain sequencing project: providing services to taxonomists for standard genome sequencing and annotation.</title>
        <authorList>
            <consortium name="The Broad Institute Genomics Platform"/>
            <consortium name="The Broad Institute Genome Sequencing Center for Infectious Disease"/>
            <person name="Wu L."/>
            <person name="Ma J."/>
        </authorList>
    </citation>
    <scope>NUCLEOTIDE SEQUENCE [LARGE SCALE GENOMIC DNA]</scope>
    <source>
        <strain evidence="1 2">JCM 7356</strain>
    </source>
</reference>
<dbReference type="EMBL" id="BAAATR010000060">
    <property type="protein sequence ID" value="GAA2278017.1"/>
    <property type="molecule type" value="Genomic_DNA"/>
</dbReference>
<proteinExistence type="predicted"/>
<sequence length="93" mass="9705">MSCPIALPRGCPLIAHLRRVKDTTDLLAHLYGPDERGTHSNPRLVGGDCHGAPIEMLAATGAMPYLAQAPDAPLERLGDGCHGVLPAVLTSVS</sequence>
<keyword evidence="2" id="KW-1185">Reference proteome</keyword>
<gene>
    <name evidence="1" type="ORF">GCM10010430_74980</name>
</gene>
<evidence type="ECO:0000313" key="2">
    <source>
        <dbReference type="Proteomes" id="UP001500305"/>
    </source>
</evidence>
<name>A0ABN3EZI8_9ACTN</name>
<accession>A0ABN3EZI8</accession>
<evidence type="ECO:0000313" key="1">
    <source>
        <dbReference type="EMBL" id="GAA2278017.1"/>
    </source>
</evidence>